<reference evidence="4 5" key="1">
    <citation type="submission" date="2016-07" db="EMBL/GenBank/DDBJ databases">
        <title>Characterization of isolates of Eisenbergiella tayi derived from blood cultures, using whole genome sequencing.</title>
        <authorList>
            <person name="Burdz T."/>
            <person name="Wiebe D."/>
            <person name="Huynh C."/>
            <person name="Bernard K."/>
        </authorList>
    </citation>
    <scope>NUCLEOTIDE SEQUENCE [LARGE SCALE GENOMIC DNA]</scope>
    <source>
        <strain evidence="2 4">NML 110608</strain>
        <strain evidence="3 5">NML 120489</strain>
    </source>
</reference>
<name>A0A1E3AVA0_9FIRM</name>
<dbReference type="PATRIC" id="fig|1432052.3.peg.374"/>
<dbReference type="Pfam" id="PF01965">
    <property type="entry name" value="DJ-1_PfpI"/>
    <property type="match status" value="1"/>
</dbReference>
<dbReference type="RefSeq" id="WP_044971411.1">
    <property type="nucleotide sequence ID" value="NZ_BAABXS010000003.1"/>
</dbReference>
<accession>A0A1E3AVA0</accession>
<dbReference type="NCBIfam" id="TIGR01383">
    <property type="entry name" value="not_thiJ"/>
    <property type="match status" value="1"/>
</dbReference>
<gene>
    <name evidence="3" type="primary">yajL</name>
    <name evidence="3" type="ORF">BEH84_00351</name>
    <name evidence="2" type="ORF">BEI61_02193</name>
</gene>
<dbReference type="PANTHER" id="PTHR48094">
    <property type="entry name" value="PROTEIN/NUCLEIC ACID DEGLYCASE DJ-1-RELATED"/>
    <property type="match status" value="1"/>
</dbReference>
<dbReference type="Gene3D" id="3.40.50.880">
    <property type="match status" value="1"/>
</dbReference>
<dbReference type="CDD" id="cd03135">
    <property type="entry name" value="GATase1_DJ-1"/>
    <property type="match status" value="1"/>
</dbReference>
<dbReference type="InterPro" id="IPR002818">
    <property type="entry name" value="DJ-1/PfpI"/>
</dbReference>
<comment type="caution">
    <text evidence="3">The sequence shown here is derived from an EMBL/GenBank/DDBJ whole genome shotgun (WGS) entry which is preliminary data.</text>
</comment>
<dbReference type="InterPro" id="IPR006287">
    <property type="entry name" value="DJ-1"/>
</dbReference>
<dbReference type="InterPro" id="IPR029062">
    <property type="entry name" value="Class_I_gatase-like"/>
</dbReference>
<dbReference type="AlphaFoldDB" id="A0A1E3AVA0"/>
<dbReference type="Proteomes" id="UP000094067">
    <property type="component" value="Unassembled WGS sequence"/>
</dbReference>
<evidence type="ECO:0000313" key="3">
    <source>
        <dbReference type="EMBL" id="ODM12637.1"/>
    </source>
</evidence>
<dbReference type="EMBL" id="MCGH01000002">
    <property type="protein sequence ID" value="ODM06303.1"/>
    <property type="molecule type" value="Genomic_DNA"/>
</dbReference>
<dbReference type="Proteomes" id="UP000095003">
    <property type="component" value="Unassembled WGS sequence"/>
</dbReference>
<protein>
    <submittedName>
        <fullName evidence="3">Chaperone protein YajL</fullName>
    </submittedName>
</protein>
<dbReference type="InterPro" id="IPR050325">
    <property type="entry name" value="Prot/Nucl_acid_deglycase"/>
</dbReference>
<dbReference type="GO" id="GO:0005737">
    <property type="term" value="C:cytoplasm"/>
    <property type="evidence" value="ECO:0007669"/>
    <property type="project" value="TreeGrafter"/>
</dbReference>
<dbReference type="PANTHER" id="PTHR48094:SF12">
    <property type="entry name" value="PARKINSON DISEASE PROTEIN 7 HOMOLOG"/>
    <property type="match status" value="1"/>
</dbReference>
<evidence type="ECO:0000313" key="2">
    <source>
        <dbReference type="EMBL" id="ODM06303.1"/>
    </source>
</evidence>
<organism evidence="3 5">
    <name type="scientific">Eisenbergiella tayi</name>
    <dbReference type="NCBI Taxonomy" id="1432052"/>
    <lineage>
        <taxon>Bacteria</taxon>
        <taxon>Bacillati</taxon>
        <taxon>Bacillota</taxon>
        <taxon>Clostridia</taxon>
        <taxon>Lachnospirales</taxon>
        <taxon>Lachnospiraceae</taxon>
        <taxon>Eisenbergiella</taxon>
    </lineage>
</organism>
<dbReference type="SUPFAM" id="SSF52317">
    <property type="entry name" value="Class I glutamine amidotransferase-like"/>
    <property type="match status" value="1"/>
</dbReference>
<evidence type="ECO:0000313" key="5">
    <source>
        <dbReference type="Proteomes" id="UP000095003"/>
    </source>
</evidence>
<proteinExistence type="predicted"/>
<dbReference type="GeneID" id="93298936"/>
<sequence>MSRIGIFFAEGYEEIEALTVVDLVRRAGISIDMISVTEAGEVTGSHGITVKMDRTLAETDFSQLDMLVLPGGMPGTKGLEDCEALMEKLDEFYTSGKYIAAICAAPSIFGHRGYLKGRKATSYPDFESHLEGADVTGAAAIVDGNVITGRGMGCAIPFGLAIVEHFKGKSAADELAEKIVYSR</sequence>
<evidence type="ECO:0000313" key="4">
    <source>
        <dbReference type="Proteomes" id="UP000094067"/>
    </source>
</evidence>
<feature type="domain" description="DJ-1/PfpI" evidence="1">
    <location>
        <begin position="3"/>
        <end position="164"/>
    </location>
</feature>
<evidence type="ECO:0000259" key="1">
    <source>
        <dbReference type="Pfam" id="PF01965"/>
    </source>
</evidence>
<dbReference type="EMBL" id="MCGI01000001">
    <property type="protein sequence ID" value="ODM12637.1"/>
    <property type="molecule type" value="Genomic_DNA"/>
</dbReference>